<keyword evidence="1" id="KW-1133">Transmembrane helix</keyword>
<protein>
    <submittedName>
        <fullName evidence="3">Uncharacterized protein</fullName>
    </submittedName>
</protein>
<keyword evidence="1" id="KW-0472">Membrane</keyword>
<keyword evidence="1" id="KW-0812">Transmembrane</keyword>
<keyword evidence="4" id="KW-1185">Reference proteome</keyword>
<organism evidence="3 4">
    <name type="scientific">Seonamhaeicola maritimus</name>
    <dbReference type="NCBI Taxonomy" id="2591822"/>
    <lineage>
        <taxon>Bacteria</taxon>
        <taxon>Pseudomonadati</taxon>
        <taxon>Bacteroidota</taxon>
        <taxon>Flavobacteriia</taxon>
        <taxon>Flavobacteriales</taxon>
        <taxon>Flavobacteriaceae</taxon>
    </lineage>
</organism>
<evidence type="ECO:0000313" key="3">
    <source>
        <dbReference type="EMBL" id="TXG34540.1"/>
    </source>
</evidence>
<dbReference type="OrthoDB" id="1447510at2"/>
<name>A0A5C7GE23_9FLAO</name>
<evidence type="ECO:0000256" key="2">
    <source>
        <dbReference type="SAM" id="SignalP"/>
    </source>
</evidence>
<evidence type="ECO:0000313" key="4">
    <source>
        <dbReference type="Proteomes" id="UP000321080"/>
    </source>
</evidence>
<dbReference type="RefSeq" id="WP_147770025.1">
    <property type="nucleotide sequence ID" value="NZ_VRKQ01000024.1"/>
</dbReference>
<dbReference type="AlphaFoldDB" id="A0A5C7GE23"/>
<dbReference type="Proteomes" id="UP000321080">
    <property type="component" value="Unassembled WGS sequence"/>
</dbReference>
<sequence length="156" mass="17348">MKNILLFIISAFFFNVAIAQNNAIKITNLNTNKEKIIKENRRITLKTSDGRKIKGRLKLENDKTFIINDVLINLADIEELKRNPLFTSIFTTGVLVYGGVVLAGFSILVGVFGESTAFLLTIPAAGMVYAGLKSTNFNKNHKIDKGWKIEIISLSD</sequence>
<proteinExistence type="predicted"/>
<comment type="caution">
    <text evidence="3">The sequence shown here is derived from an EMBL/GenBank/DDBJ whole genome shotgun (WGS) entry which is preliminary data.</text>
</comment>
<feature type="chain" id="PRO_5022795311" evidence="2">
    <location>
        <begin position="20"/>
        <end position="156"/>
    </location>
</feature>
<reference evidence="3 4" key="1">
    <citation type="submission" date="2019-08" db="EMBL/GenBank/DDBJ databases">
        <title>Seonamhaeicola sediminis sp. nov., isolated from marine sediment.</title>
        <authorList>
            <person name="Cao W.R."/>
        </authorList>
    </citation>
    <scope>NUCLEOTIDE SEQUENCE [LARGE SCALE GENOMIC DNA]</scope>
    <source>
        <strain evidence="3 4">1505</strain>
    </source>
</reference>
<feature type="signal peptide" evidence="2">
    <location>
        <begin position="1"/>
        <end position="19"/>
    </location>
</feature>
<feature type="transmembrane region" description="Helical" evidence="1">
    <location>
        <begin position="89"/>
        <end position="112"/>
    </location>
</feature>
<dbReference type="EMBL" id="VRKQ01000024">
    <property type="protein sequence ID" value="TXG34540.1"/>
    <property type="molecule type" value="Genomic_DNA"/>
</dbReference>
<gene>
    <name evidence="3" type="ORF">FUA22_18150</name>
</gene>
<evidence type="ECO:0000256" key="1">
    <source>
        <dbReference type="SAM" id="Phobius"/>
    </source>
</evidence>
<accession>A0A5C7GE23</accession>
<keyword evidence="2" id="KW-0732">Signal</keyword>